<dbReference type="GO" id="GO:0002949">
    <property type="term" value="P:tRNA threonylcarbamoyladenosine modification"/>
    <property type="evidence" value="ECO:0007669"/>
    <property type="project" value="InterPro"/>
</dbReference>
<dbReference type="InterPro" id="IPR043129">
    <property type="entry name" value="ATPase_NBD"/>
</dbReference>
<evidence type="ECO:0000256" key="4">
    <source>
        <dbReference type="ARBA" id="ARBA00022490"/>
    </source>
</evidence>
<evidence type="ECO:0000256" key="6">
    <source>
        <dbReference type="ARBA" id="ARBA00032446"/>
    </source>
</evidence>
<dbReference type="SUPFAM" id="SSF53067">
    <property type="entry name" value="Actin-like ATPase domain"/>
    <property type="match status" value="2"/>
</dbReference>
<dbReference type="InterPro" id="IPR000905">
    <property type="entry name" value="Gcp-like_dom"/>
</dbReference>
<dbReference type="RefSeq" id="WP_093321933.1">
    <property type="nucleotide sequence ID" value="NZ_FOHV01000034.1"/>
</dbReference>
<evidence type="ECO:0000259" key="7">
    <source>
        <dbReference type="Pfam" id="PF00814"/>
    </source>
</evidence>
<dbReference type="NCBIfam" id="TIGR03725">
    <property type="entry name" value="T6A_YeaZ"/>
    <property type="match status" value="1"/>
</dbReference>
<dbReference type="AlphaFoldDB" id="A0A1I0F0V7"/>
<organism evidence="8 9">
    <name type="scientific">Thorsellia anophelis DSM 18579</name>
    <dbReference type="NCBI Taxonomy" id="1123402"/>
    <lineage>
        <taxon>Bacteria</taxon>
        <taxon>Pseudomonadati</taxon>
        <taxon>Pseudomonadota</taxon>
        <taxon>Gammaproteobacteria</taxon>
        <taxon>Enterobacterales</taxon>
        <taxon>Thorselliaceae</taxon>
        <taxon>Thorsellia</taxon>
    </lineage>
</organism>
<evidence type="ECO:0000313" key="8">
    <source>
        <dbReference type="EMBL" id="SET51586.1"/>
    </source>
</evidence>
<comment type="similarity">
    <text evidence="2">Belongs to the KAE1 / TsaD family. TsaB subfamily.</text>
</comment>
<dbReference type="STRING" id="1123402.SAMN02583745_02595"/>
<feature type="domain" description="Gcp-like" evidence="7">
    <location>
        <begin position="47"/>
        <end position="201"/>
    </location>
</feature>
<gene>
    <name evidence="8" type="ORF">SAMN02583745_02595</name>
</gene>
<protein>
    <recommendedName>
        <fullName evidence="3">tRNA threonylcarbamoyladenosine biosynthesis protein TsaB</fullName>
    </recommendedName>
    <alternativeName>
        <fullName evidence="6">t(6)A37 threonylcarbamoyladenosine biosynthesis protein TsaB</fullName>
    </alternativeName>
</protein>
<reference evidence="9" key="1">
    <citation type="submission" date="2016-10" db="EMBL/GenBank/DDBJ databases">
        <authorList>
            <person name="Varghese N."/>
            <person name="Submissions S."/>
        </authorList>
    </citation>
    <scope>NUCLEOTIDE SEQUENCE [LARGE SCALE GENOMIC DNA]</scope>
    <source>
        <strain evidence="9">DSM 18579</strain>
    </source>
</reference>
<dbReference type="PANTHER" id="PTHR11735">
    <property type="entry name" value="TRNA N6-ADENOSINE THREONYLCARBAMOYLTRANSFERASE"/>
    <property type="match status" value="1"/>
</dbReference>
<dbReference type="Pfam" id="PF00814">
    <property type="entry name" value="TsaD"/>
    <property type="match status" value="1"/>
</dbReference>
<dbReference type="PANTHER" id="PTHR11735:SF11">
    <property type="entry name" value="TRNA THREONYLCARBAMOYLADENOSINE BIOSYNTHESIS PROTEIN TSAB"/>
    <property type="match status" value="1"/>
</dbReference>
<name>A0A1I0F0V7_9GAMM</name>
<dbReference type="Gene3D" id="3.30.420.40">
    <property type="match status" value="2"/>
</dbReference>
<dbReference type="OrthoDB" id="9809995at2"/>
<proteinExistence type="inferred from homology"/>
<keyword evidence="5" id="KW-0819">tRNA processing</keyword>
<evidence type="ECO:0000256" key="3">
    <source>
        <dbReference type="ARBA" id="ARBA00019012"/>
    </source>
</evidence>
<dbReference type="EMBL" id="FOHV01000034">
    <property type="protein sequence ID" value="SET51586.1"/>
    <property type="molecule type" value="Genomic_DNA"/>
</dbReference>
<sequence>MNETNQISINQMVNSFDNITLLAVDTATESCSAALWHNGKLSALNTEAPRAHTEKILPMVDKLLSDAAINLNQVDAIAFGQGPGSFTGIRVGVSVAQGLGFGSNKPLIPISNLMALAEGARRVYGHNHVICAIDARMGEIYAAALRYCLEQNCWQYLVDESVKAPQIWLNEFQTHLDATFIVNKGINFIPAGTGFETYELLFELNSKYNIISKPDLTAPLFRLPLAADMIPIALNKFTKQEIINAIDAEPTYLRNEVTWQKLPGR</sequence>
<dbReference type="Proteomes" id="UP000242642">
    <property type="component" value="Unassembled WGS sequence"/>
</dbReference>
<dbReference type="InterPro" id="IPR022496">
    <property type="entry name" value="T6A_TsaB"/>
</dbReference>
<evidence type="ECO:0000256" key="1">
    <source>
        <dbReference type="ARBA" id="ARBA00004496"/>
    </source>
</evidence>
<accession>A0A1I0F0V7</accession>
<evidence type="ECO:0000313" key="9">
    <source>
        <dbReference type="Proteomes" id="UP000242642"/>
    </source>
</evidence>
<dbReference type="FunFam" id="3.30.420.40:FF:000097">
    <property type="entry name" value="tRNA threonylcarbamoyladenosine biosynthesis protein TsaB"/>
    <property type="match status" value="1"/>
</dbReference>
<keyword evidence="4" id="KW-0963">Cytoplasm</keyword>
<evidence type="ECO:0000256" key="5">
    <source>
        <dbReference type="ARBA" id="ARBA00022694"/>
    </source>
</evidence>
<evidence type="ECO:0000256" key="2">
    <source>
        <dbReference type="ARBA" id="ARBA00010493"/>
    </source>
</evidence>
<dbReference type="CDD" id="cd24032">
    <property type="entry name" value="ASKHA_NBD_TsaB"/>
    <property type="match status" value="1"/>
</dbReference>
<dbReference type="GO" id="GO:0005829">
    <property type="term" value="C:cytosol"/>
    <property type="evidence" value="ECO:0007669"/>
    <property type="project" value="TreeGrafter"/>
</dbReference>
<comment type="subcellular location">
    <subcellularLocation>
        <location evidence="1">Cytoplasm</location>
    </subcellularLocation>
</comment>
<keyword evidence="9" id="KW-1185">Reference proteome</keyword>